<protein>
    <submittedName>
        <fullName evidence="2">Membrane protein</fullName>
    </submittedName>
</protein>
<dbReference type="Proteomes" id="UP000028521">
    <property type="component" value="Unassembled WGS sequence"/>
</dbReference>
<name>A0A084TLG5_9FLAO</name>
<proteinExistence type="predicted"/>
<feature type="transmembrane region" description="Helical" evidence="1">
    <location>
        <begin position="136"/>
        <end position="153"/>
    </location>
</feature>
<dbReference type="AlphaFoldDB" id="A0A084TLG5"/>
<feature type="transmembrane region" description="Helical" evidence="1">
    <location>
        <begin position="6"/>
        <end position="29"/>
    </location>
</feature>
<organism evidence="2 3">
    <name type="scientific">Mangrovimonas yunxiaonensis</name>
    <dbReference type="NCBI Taxonomy" id="1197477"/>
    <lineage>
        <taxon>Bacteria</taxon>
        <taxon>Pseudomonadati</taxon>
        <taxon>Bacteroidota</taxon>
        <taxon>Flavobacteriia</taxon>
        <taxon>Flavobacteriales</taxon>
        <taxon>Flavobacteriaceae</taxon>
        <taxon>Mangrovimonas</taxon>
    </lineage>
</organism>
<evidence type="ECO:0000256" key="1">
    <source>
        <dbReference type="SAM" id="Phobius"/>
    </source>
</evidence>
<dbReference type="Pfam" id="PF14093">
    <property type="entry name" value="DUF4271"/>
    <property type="match status" value="1"/>
</dbReference>
<accession>A0A084TLG5</accession>
<dbReference type="EMBL" id="JPFK01000005">
    <property type="protein sequence ID" value="KFB01551.1"/>
    <property type="molecule type" value="Genomic_DNA"/>
</dbReference>
<feature type="transmembrane region" description="Helical" evidence="1">
    <location>
        <begin position="88"/>
        <end position="110"/>
    </location>
</feature>
<evidence type="ECO:0000313" key="3">
    <source>
        <dbReference type="Proteomes" id="UP000028521"/>
    </source>
</evidence>
<feature type="transmembrane region" description="Helical" evidence="1">
    <location>
        <begin position="190"/>
        <end position="212"/>
    </location>
</feature>
<sequence length="215" mass="24825">MIRQVVSYDIFTILIVLGLAMVALAKVLFEKRFKDFSYVFINSTYLKVYERDQRFFDLFDGLLFTNLIFGLTTFTHLAINTFSGQNDISLNLLFKLSIGIAAFFTIKTLLERLVGSLFEIDHVLDSYLFQKISYKNFLGLILIPINMLLLYSIEPTKTIIYVAVGLIFLINMVGLVTSYKSNQNLISRDVFYFILYLCALEISPLLILYELITQH</sequence>
<keyword evidence="1" id="KW-0472">Membrane</keyword>
<evidence type="ECO:0000313" key="2">
    <source>
        <dbReference type="EMBL" id="KFB01551.1"/>
    </source>
</evidence>
<dbReference type="STRING" id="1197477.IA57_06900"/>
<comment type="caution">
    <text evidence="2">The sequence shown here is derived from an EMBL/GenBank/DDBJ whole genome shotgun (WGS) entry which is preliminary data.</text>
</comment>
<dbReference type="RefSeq" id="WP_036120934.1">
    <property type="nucleotide sequence ID" value="NZ_BMET01000001.1"/>
</dbReference>
<dbReference type="OrthoDB" id="1438590at2"/>
<keyword evidence="1" id="KW-1133">Transmembrane helix</keyword>
<feature type="transmembrane region" description="Helical" evidence="1">
    <location>
        <begin position="61"/>
        <end position="82"/>
    </location>
</feature>
<dbReference type="eggNOG" id="ENOG502ZCTU">
    <property type="taxonomic scope" value="Bacteria"/>
</dbReference>
<keyword evidence="1" id="KW-0812">Transmembrane</keyword>
<reference evidence="3" key="2">
    <citation type="submission" date="2014-07" db="EMBL/GenBank/DDBJ databases">
        <title>Genome sequence of Mangrovimonas yunxiaonensis.</title>
        <authorList>
            <person name="Li Y."/>
            <person name="Zheng T."/>
        </authorList>
    </citation>
    <scope>NUCLEOTIDE SEQUENCE [LARGE SCALE GENOMIC DNA]</scope>
    <source>
        <strain evidence="3">LY01</strain>
    </source>
</reference>
<keyword evidence="3" id="KW-1185">Reference proteome</keyword>
<gene>
    <name evidence="2" type="ORF">IA57_06900</name>
</gene>
<reference evidence="2 3" key="1">
    <citation type="journal article" date="2014" name="Genome Announc.">
        <title>Draft Genome Sequence of the Algicidal Bacterium Mangrovimonas yunxiaonensis Strain LY01.</title>
        <authorList>
            <person name="Li Y."/>
            <person name="Zhu H."/>
            <person name="Li C."/>
            <person name="Zhang H."/>
            <person name="Chen Z."/>
            <person name="Zheng W."/>
            <person name="Xu H."/>
            <person name="Zheng T."/>
        </authorList>
    </citation>
    <scope>NUCLEOTIDE SEQUENCE [LARGE SCALE GENOMIC DNA]</scope>
    <source>
        <strain evidence="2 3">LY01</strain>
    </source>
</reference>
<dbReference type="InterPro" id="IPR025367">
    <property type="entry name" value="DUF4271"/>
</dbReference>
<feature type="transmembrane region" description="Helical" evidence="1">
    <location>
        <begin position="159"/>
        <end position="178"/>
    </location>
</feature>